<evidence type="ECO:0000256" key="1">
    <source>
        <dbReference type="SAM" id="MobiDB-lite"/>
    </source>
</evidence>
<dbReference type="Proteomes" id="UP001391051">
    <property type="component" value="Unassembled WGS sequence"/>
</dbReference>
<gene>
    <name evidence="2" type="ORF">PG986_013754</name>
</gene>
<reference evidence="2 3" key="1">
    <citation type="submission" date="2023-01" db="EMBL/GenBank/DDBJ databases">
        <title>Analysis of 21 Apiospora genomes using comparative genomics revels a genus with tremendous synthesis potential of carbohydrate active enzymes and secondary metabolites.</title>
        <authorList>
            <person name="Sorensen T."/>
        </authorList>
    </citation>
    <scope>NUCLEOTIDE SEQUENCE [LARGE SCALE GENOMIC DNA]</scope>
    <source>
        <strain evidence="2 3">CBS 24483</strain>
    </source>
</reference>
<feature type="region of interest" description="Disordered" evidence="1">
    <location>
        <begin position="1"/>
        <end position="22"/>
    </location>
</feature>
<organism evidence="2 3">
    <name type="scientific">Apiospora aurea</name>
    <dbReference type="NCBI Taxonomy" id="335848"/>
    <lineage>
        <taxon>Eukaryota</taxon>
        <taxon>Fungi</taxon>
        <taxon>Dikarya</taxon>
        <taxon>Ascomycota</taxon>
        <taxon>Pezizomycotina</taxon>
        <taxon>Sordariomycetes</taxon>
        <taxon>Xylariomycetidae</taxon>
        <taxon>Amphisphaeriales</taxon>
        <taxon>Apiosporaceae</taxon>
        <taxon>Apiospora</taxon>
    </lineage>
</organism>
<evidence type="ECO:0000313" key="2">
    <source>
        <dbReference type="EMBL" id="KAK7941367.1"/>
    </source>
</evidence>
<name>A0ABR1PWF5_9PEZI</name>
<dbReference type="RefSeq" id="XP_066694119.1">
    <property type="nucleotide sequence ID" value="XM_066849976.1"/>
</dbReference>
<evidence type="ECO:0000313" key="3">
    <source>
        <dbReference type="Proteomes" id="UP001391051"/>
    </source>
</evidence>
<feature type="compositionally biased region" description="Polar residues" evidence="1">
    <location>
        <begin position="1"/>
        <end position="16"/>
    </location>
</feature>
<dbReference type="GeneID" id="92083038"/>
<accession>A0ABR1PWF5</accession>
<sequence length="493" mass="55616">MPTVQSHSSTQSNMSGTGEYATSFEERRPKILEICRDLWPGAAISITSPGDRDCSVEEYFIAVIYSSYLEGMNQHLNHDRYVLQIPPQPGRGRGSCRVPGPYRRLWWPRRPVADPGGLLCRPHPDNPLGRPYLILTQHPGCSLGKVYQDMSQEQKVKVATELGRAFCEVQVDPAPFCGYPSTDPNEDDGEGRCIKPFQIKKHDTEADNTDWDAMINSLPTDVDHTEEDPAAALTRASFPKDGTPHLKARQLVRLSFLRWIHHNRRSSSSSSAIAPWKRDANERLLQRSLTVVEEITRRNPDVFDSDHICLHNPALGAAENIMVEFAGDEGRERGWRAPDHGFPSEEEEEEEEETARFAGHRRAPDGFWRSFPEAMPAGVIGWYPRRDPWEPLVPPVRPTHAAAAEAKRAFDAAVGPAFCQAAYNPEVVFARRFYAAAKASSSPWGAADYEELAELLVQWEERERVERGRGRPYFSPSLFGDDGPFTKPWMQLR</sequence>
<comment type="caution">
    <text evidence="2">The sequence shown here is derived from an EMBL/GenBank/DDBJ whole genome shotgun (WGS) entry which is preliminary data.</text>
</comment>
<feature type="compositionally biased region" description="Basic and acidic residues" evidence="1">
    <location>
        <begin position="332"/>
        <end position="343"/>
    </location>
</feature>
<keyword evidence="3" id="KW-1185">Reference proteome</keyword>
<proteinExistence type="predicted"/>
<protein>
    <submittedName>
        <fullName evidence="2">Uncharacterized protein</fullName>
    </submittedName>
</protein>
<feature type="region of interest" description="Disordered" evidence="1">
    <location>
        <begin position="332"/>
        <end position="352"/>
    </location>
</feature>
<dbReference type="EMBL" id="JAQQWE010000009">
    <property type="protein sequence ID" value="KAK7941367.1"/>
    <property type="molecule type" value="Genomic_DNA"/>
</dbReference>